<name>A0A0B7BY72_9EUPU</name>
<organism evidence="2">
    <name type="scientific">Arion vulgaris</name>
    <dbReference type="NCBI Taxonomy" id="1028688"/>
    <lineage>
        <taxon>Eukaryota</taxon>
        <taxon>Metazoa</taxon>
        <taxon>Spiralia</taxon>
        <taxon>Lophotrochozoa</taxon>
        <taxon>Mollusca</taxon>
        <taxon>Gastropoda</taxon>
        <taxon>Heterobranchia</taxon>
        <taxon>Euthyneura</taxon>
        <taxon>Panpulmonata</taxon>
        <taxon>Eupulmonata</taxon>
        <taxon>Stylommatophora</taxon>
        <taxon>Helicina</taxon>
        <taxon>Arionoidea</taxon>
        <taxon>Arionidae</taxon>
        <taxon>Arion</taxon>
    </lineage>
</organism>
<feature type="non-terminal residue" evidence="2">
    <location>
        <position position="1"/>
    </location>
</feature>
<dbReference type="AlphaFoldDB" id="A0A0B7BY72"/>
<dbReference type="EMBL" id="HACG01050461">
    <property type="protein sequence ID" value="CEK97326.1"/>
    <property type="molecule type" value="Transcribed_RNA"/>
</dbReference>
<protein>
    <recommendedName>
        <fullName evidence="1">Acetyl-coenzyme A synthetase N-terminal domain-containing protein</fullName>
    </recommendedName>
</protein>
<dbReference type="InterPro" id="IPR032387">
    <property type="entry name" value="ACAS_N"/>
</dbReference>
<accession>A0A0B7BY72</accession>
<sequence>KLKAIMSRNIHLFLKLVKPITVARPLNVLRRLSSSYASNYASSFTEALERPEEFWASAAEQIHWFKKW</sequence>
<evidence type="ECO:0000313" key="2">
    <source>
        <dbReference type="EMBL" id="CEK97326.1"/>
    </source>
</evidence>
<feature type="domain" description="Acetyl-coenzyme A synthetase N-terminal" evidence="1">
    <location>
        <begin position="40"/>
        <end position="68"/>
    </location>
</feature>
<evidence type="ECO:0000259" key="1">
    <source>
        <dbReference type="Pfam" id="PF16177"/>
    </source>
</evidence>
<reference evidence="2" key="1">
    <citation type="submission" date="2014-12" db="EMBL/GenBank/DDBJ databases">
        <title>Insight into the proteome of Arion vulgaris.</title>
        <authorList>
            <person name="Aradska J."/>
            <person name="Bulat T."/>
            <person name="Smidak R."/>
            <person name="Sarate P."/>
            <person name="Gangsoo J."/>
            <person name="Sialana F."/>
            <person name="Bilban M."/>
            <person name="Lubec G."/>
        </authorList>
    </citation>
    <scope>NUCLEOTIDE SEQUENCE</scope>
    <source>
        <tissue evidence="2">Skin</tissue>
    </source>
</reference>
<dbReference type="Pfam" id="PF16177">
    <property type="entry name" value="ACAS_N"/>
    <property type="match status" value="1"/>
</dbReference>
<gene>
    <name evidence="2" type="primary">ORF215449</name>
</gene>
<proteinExistence type="predicted"/>
<feature type="non-terminal residue" evidence="2">
    <location>
        <position position="68"/>
    </location>
</feature>